<protein>
    <submittedName>
        <fullName evidence="4">Uncharacterized protein</fullName>
    </submittedName>
</protein>
<dbReference type="Pfam" id="PF19343">
    <property type="entry name" value="HAM1_N"/>
    <property type="match status" value="1"/>
</dbReference>
<evidence type="ECO:0000313" key="4">
    <source>
        <dbReference type="EMBL" id="ESZ96076.1"/>
    </source>
</evidence>
<dbReference type="Pfam" id="PF14613">
    <property type="entry name" value="HAM1_C"/>
    <property type="match status" value="1"/>
</dbReference>
<feature type="compositionally biased region" description="Basic and acidic residues" evidence="1">
    <location>
        <begin position="278"/>
        <end position="292"/>
    </location>
</feature>
<evidence type="ECO:0000259" key="2">
    <source>
        <dbReference type="Pfam" id="PF14613"/>
    </source>
</evidence>
<feature type="compositionally biased region" description="Low complexity" evidence="1">
    <location>
        <begin position="833"/>
        <end position="863"/>
    </location>
</feature>
<comment type="caution">
    <text evidence="4">The sequence shown here is derived from an EMBL/GenBank/DDBJ whole genome shotgun (WGS) entry which is preliminary data.</text>
</comment>
<evidence type="ECO:0000256" key="1">
    <source>
        <dbReference type="SAM" id="MobiDB-lite"/>
    </source>
</evidence>
<dbReference type="Gene3D" id="3.15.10.10">
    <property type="entry name" value="Bactericidal permeability-increasing protein, domain 1"/>
    <property type="match status" value="1"/>
</dbReference>
<dbReference type="STRING" id="1432307.W9CJM8"/>
<dbReference type="Proteomes" id="UP000019487">
    <property type="component" value="Unassembled WGS sequence"/>
</dbReference>
<dbReference type="AlphaFoldDB" id="W9CJM8"/>
<reference evidence="4 5" key="1">
    <citation type="journal article" date="2014" name="Genome Announc.">
        <title>Draft genome sequence of Sclerotinia borealis, a psychrophilic plant pathogenic fungus.</title>
        <authorList>
            <person name="Mardanov A.V."/>
            <person name="Beletsky A.V."/>
            <person name="Kadnikov V.V."/>
            <person name="Ignatov A.N."/>
            <person name="Ravin N.V."/>
        </authorList>
    </citation>
    <scope>NUCLEOTIDE SEQUENCE [LARGE SCALE GENOMIC DNA]</scope>
    <source>
        <strain evidence="5">F-4157</strain>
    </source>
</reference>
<feature type="compositionally biased region" description="Polar residues" evidence="1">
    <location>
        <begin position="888"/>
        <end position="919"/>
    </location>
</feature>
<feature type="compositionally biased region" description="Polar residues" evidence="1">
    <location>
        <begin position="191"/>
        <end position="204"/>
    </location>
</feature>
<proteinExistence type="predicted"/>
<feature type="domain" description="HAM1-like N-terminal" evidence="3">
    <location>
        <begin position="2"/>
        <end position="627"/>
    </location>
</feature>
<sequence length="919" mass="101838">MSVNRPTNQKQKEDDIQRKIQIYGIYKAFEAGKVPSNEQIDITLNSFLASRALASPSKKLSREGQGLVQDFRSVVEQAKNLLLTKNSDELIQDFIWQCQCIDGGGAVAPGAPVDQATAQQHGKQVKDGIKTLGQLIITNGEFRKLLNDAVVLLRDIAGDVATNAAGKVNPSEDQLKQIDRPADDNVWHENPNISSGNIKNQMKQTFKKNAPVGRDDVRDAVGDASQNAHPSGSRDPTDTAQLAGRDQQNNTASGVDGQAGAQAAASTLKQRVSENVPEETKQRGRETRDRTKNYLYEKMPEERREQLIYRLKKMVVEIQGHSDYMQAITTLLDLAEQYGGHAQNLGQQGSGAVRDAHSNPSLNTAKGDLKTLLERFANYTSTDDLTDSINAIYQDADRDPELKSWFKEMNYFVRRCLKEQGYIMEDDSTKHWNELYDRGNFLLRDRYRPHTDRILDEVKFLTKEFDNDTQNKRFADTCQKLFNDLGNDENGKPTFKKHLVQDLTNVIIPAAIESIRYMPIPRLEYRDPQTEVVIENLVIESDNLMPNLVNIDHESNFRFGRKGFESKKRGSVTIDVSGIQMDLKDVSYYFYRKSGTPIHHDQGVLDIFLGGTGLSFKMRVSTADKRDRQNFFKVDSVDVDIKHFKLKIKQSKHKILFTLGKSLMVGPLTKAIGKAVEAAIKQKFEEADAFAYKIKVEVDRAQEEAAKNPENVSNIYRNYVSAVQRELTKGKEKAQKAQQAASDKEFKMAMTMDDSMFPNISLPGGISSKATEYKKVATTGGGWGSTIFRFGSAPKSTNVPFPKKIERKPHSVAQGGVRGPQNLGNTSSSAGPSGYNQGTQQGYSQQGYAQGTQQGAQQGFNQQVDQAFGNAGAHPNPTGTGLLNGNTATSGGALNQKNVANNGGHTQLGANNPVLQGRV</sequence>
<feature type="domain" description="HAM1-like C-terminal" evidence="2">
    <location>
        <begin position="639"/>
        <end position="800"/>
    </location>
</feature>
<dbReference type="HOGENOM" id="CLU_007183_1_0_1"/>
<feature type="compositionally biased region" description="Low complexity" evidence="1">
    <location>
        <begin position="875"/>
        <end position="887"/>
    </location>
</feature>
<dbReference type="InterPro" id="IPR027842">
    <property type="entry name" value="HAM1-like_C"/>
</dbReference>
<dbReference type="OrthoDB" id="19394at2759"/>
<dbReference type="PANTHER" id="PTHR31138">
    <property type="entry name" value="CHROMOSOME 19, WHOLE GENOME SHOTGUN SEQUENCE"/>
    <property type="match status" value="1"/>
</dbReference>
<evidence type="ECO:0000259" key="3">
    <source>
        <dbReference type="Pfam" id="PF19343"/>
    </source>
</evidence>
<dbReference type="EMBL" id="AYSA01000155">
    <property type="protein sequence ID" value="ESZ96076.1"/>
    <property type="molecule type" value="Genomic_DNA"/>
</dbReference>
<keyword evidence="5" id="KW-1185">Reference proteome</keyword>
<feature type="compositionally biased region" description="Polar residues" evidence="1">
    <location>
        <begin position="822"/>
        <end position="831"/>
    </location>
</feature>
<gene>
    <name evidence="4" type="ORF">SBOR_3553</name>
</gene>
<organism evidence="4 5">
    <name type="scientific">Sclerotinia borealis (strain F-4128)</name>
    <dbReference type="NCBI Taxonomy" id="1432307"/>
    <lineage>
        <taxon>Eukaryota</taxon>
        <taxon>Fungi</taxon>
        <taxon>Dikarya</taxon>
        <taxon>Ascomycota</taxon>
        <taxon>Pezizomycotina</taxon>
        <taxon>Leotiomycetes</taxon>
        <taxon>Helotiales</taxon>
        <taxon>Sclerotiniaceae</taxon>
        <taxon>Sclerotinia</taxon>
    </lineage>
</organism>
<feature type="region of interest" description="Disordered" evidence="1">
    <location>
        <begin position="182"/>
        <end position="292"/>
    </location>
</feature>
<accession>W9CJM8</accession>
<dbReference type="InterPro" id="IPR045967">
    <property type="entry name" value="HAM1-like_N"/>
</dbReference>
<name>W9CJM8_SCLBF</name>
<feature type="region of interest" description="Disordered" evidence="1">
    <location>
        <begin position="809"/>
        <end position="919"/>
    </location>
</feature>
<evidence type="ECO:0000313" key="5">
    <source>
        <dbReference type="Proteomes" id="UP000019487"/>
    </source>
</evidence>
<dbReference type="PANTHER" id="PTHR31138:SF1">
    <property type="entry name" value="PDZ DOMAIN-CONTAINING PROTEIN"/>
    <property type="match status" value="1"/>
</dbReference>